<sequence length="105" mass="11389">MDGTTSRVRVMLYLRASEDQAPAVAEAYHQISADLAGTPGLLGNELLREVSDPGAFAVLSDWESLPAFQAWESGSAHRGTTSPLREYQDSARARPFALFEVAATY</sequence>
<dbReference type="SUPFAM" id="SSF54909">
    <property type="entry name" value="Dimeric alpha+beta barrel"/>
    <property type="match status" value="1"/>
</dbReference>
<reference evidence="2" key="1">
    <citation type="journal article" date="2015" name="Biochem. Biophys. Res. Commun.">
        <title>Identification of an Antimycin Gene Cluster and Characterization of the Tryptophan 2, 3-dioxygenase from the Deep Sea-derived Streptomyces somaliensis HND1201.</title>
        <authorList>
            <person name="Tian N."/>
            <person name="Tang Y."/>
            <person name="Chen Y."/>
            <person name="Zhen Z."/>
            <person name="Long J."/>
            <person name="Liu Z."/>
            <person name="Liu S."/>
        </authorList>
    </citation>
    <scope>NUCLEOTIDE SEQUENCE</scope>
    <source>
        <strain evidence="2">HND1201</strain>
    </source>
</reference>
<dbReference type="Gene3D" id="3.30.70.100">
    <property type="match status" value="1"/>
</dbReference>
<protein>
    <submittedName>
        <fullName evidence="2">FrdQ</fullName>
    </submittedName>
</protein>
<name>A0A1P7ZD85_9ACTN</name>
<dbReference type="EMBL" id="KT852991">
    <property type="protein sequence ID" value="ALN66843.1"/>
    <property type="molecule type" value="Genomic_DNA"/>
</dbReference>
<dbReference type="Pfam" id="PF03992">
    <property type="entry name" value="ABM"/>
    <property type="match status" value="1"/>
</dbReference>
<dbReference type="PROSITE" id="PS51725">
    <property type="entry name" value="ABM"/>
    <property type="match status" value="1"/>
</dbReference>
<feature type="domain" description="ABM" evidence="1">
    <location>
        <begin position="8"/>
        <end position="96"/>
    </location>
</feature>
<evidence type="ECO:0000313" key="2">
    <source>
        <dbReference type="EMBL" id="ALN66843.1"/>
    </source>
</evidence>
<proteinExistence type="predicted"/>
<dbReference type="InterPro" id="IPR011008">
    <property type="entry name" value="Dimeric_a/b-barrel"/>
</dbReference>
<dbReference type="InterPro" id="IPR007138">
    <property type="entry name" value="ABM_dom"/>
</dbReference>
<accession>A0A1P7ZD85</accession>
<organism evidence="2">
    <name type="scientific">Streptomyces somaliensis</name>
    <dbReference type="NCBI Taxonomy" id="78355"/>
    <lineage>
        <taxon>Bacteria</taxon>
        <taxon>Bacillati</taxon>
        <taxon>Actinomycetota</taxon>
        <taxon>Actinomycetes</taxon>
        <taxon>Kitasatosporales</taxon>
        <taxon>Streptomycetaceae</taxon>
        <taxon>Streptomyces</taxon>
    </lineage>
</organism>
<dbReference type="AlphaFoldDB" id="A0A1P7ZD85"/>
<evidence type="ECO:0000259" key="1">
    <source>
        <dbReference type="PROSITE" id="PS51725"/>
    </source>
</evidence>